<proteinExistence type="predicted"/>
<dbReference type="WBParaSite" id="PS1159_v2.g12113.t1">
    <property type="protein sequence ID" value="PS1159_v2.g12113.t1"/>
    <property type="gene ID" value="PS1159_v2.g12113"/>
</dbReference>
<reference evidence="2" key="1">
    <citation type="submission" date="2022-11" db="UniProtKB">
        <authorList>
            <consortium name="WormBaseParasite"/>
        </authorList>
    </citation>
    <scope>IDENTIFICATION</scope>
</reference>
<dbReference type="Proteomes" id="UP000887580">
    <property type="component" value="Unplaced"/>
</dbReference>
<evidence type="ECO:0000313" key="1">
    <source>
        <dbReference type="Proteomes" id="UP000887580"/>
    </source>
</evidence>
<sequence length="731" mass="83874">MRDEEALARIDTDRIVPRAPIMGILRHYILCRKNYTQYLTSGRKYEGIIWFMRSLDFCDINRFFITSPLWYHRDFQVDMLRAGFALLSAFADLFRIIYEKTNVNRPIICNRLLEAHQDLYGRCHVDSTQANFTIAQMRCSGEDAQPLIKLRAFFSRFSRNCQTLAEFYQHGNLYDSHLGEALANDTVFMNMLSGNIKRTVISYSLLPHLVLKTRLLLQHFPLAAIKLKQMIENGRKCRENDSEHINLETADSSNSSNFSDHNITSDEDCRLKNIDDINSDTADDFVKIGEHAALGIFIEILLLGAVVFNTVFLSILLHQTKDKLSTATILFIFNILFSNALFVASFVCMFSDFYVEDAYGEVTEDQFYQNSAALIIAETLQTHLFAQSEFLKHLIQETLFSLAQNGSLLGLTHLLVLVLVVINKSMSGKAIRLSRRCVILVFAFVWVFLIFTHLIFSALQFSAIQNLDNMFNILQSNPGSLNCSRPIKSDYIEVGKHCDRVAIFHTFGVYLLRGHTLFTLTFLVAAILVFMITLLYHWRVRSQHDFLSDNMRDHTPHRRRETLFNTLLISISAYFVSIVGQTFIEIAVFWVDDRHGVAELACYYQMARIASFTDPLLNPILVAVRTPTIRRRLRYYIFVATNSLALIFCPWKTFRQKPHRRTASSSQRKRSSTIRSPRRCSSGTTGTYESASGRPVSVDSEITLKLFCTGQRIRSSILRRSGRSSHHNSVI</sequence>
<evidence type="ECO:0000313" key="2">
    <source>
        <dbReference type="WBParaSite" id="PS1159_v2.g12113.t1"/>
    </source>
</evidence>
<protein>
    <submittedName>
        <fullName evidence="2">G-protein coupled receptors family 1 profile domain-containing protein</fullName>
    </submittedName>
</protein>
<accession>A0AC35F156</accession>
<name>A0AC35F156_9BILA</name>
<organism evidence="1 2">
    <name type="scientific">Panagrolaimus sp. PS1159</name>
    <dbReference type="NCBI Taxonomy" id="55785"/>
    <lineage>
        <taxon>Eukaryota</taxon>
        <taxon>Metazoa</taxon>
        <taxon>Ecdysozoa</taxon>
        <taxon>Nematoda</taxon>
        <taxon>Chromadorea</taxon>
        <taxon>Rhabditida</taxon>
        <taxon>Tylenchina</taxon>
        <taxon>Panagrolaimomorpha</taxon>
        <taxon>Panagrolaimoidea</taxon>
        <taxon>Panagrolaimidae</taxon>
        <taxon>Panagrolaimus</taxon>
    </lineage>
</organism>